<keyword evidence="4 7" id="KW-0812">Transmembrane</keyword>
<keyword evidence="10" id="KW-1185">Reference proteome</keyword>
<dbReference type="InterPro" id="IPR004681">
    <property type="entry name" value="TRAP_DctM"/>
</dbReference>
<comment type="subunit">
    <text evidence="7">The complex comprises the extracytoplasmic solute receptor protein and the two transmembrane proteins.</text>
</comment>
<feature type="transmembrane region" description="Helical" evidence="7">
    <location>
        <begin position="369"/>
        <end position="390"/>
    </location>
</feature>
<evidence type="ECO:0000256" key="4">
    <source>
        <dbReference type="ARBA" id="ARBA00022692"/>
    </source>
</evidence>
<evidence type="ECO:0000256" key="5">
    <source>
        <dbReference type="ARBA" id="ARBA00022989"/>
    </source>
</evidence>
<accession>A0ABT1CKR8</accession>
<feature type="transmembrane region" description="Helical" evidence="7">
    <location>
        <begin position="331"/>
        <end position="357"/>
    </location>
</feature>
<dbReference type="NCBIfam" id="TIGR00786">
    <property type="entry name" value="dctM"/>
    <property type="match status" value="1"/>
</dbReference>
<comment type="subcellular location">
    <subcellularLocation>
        <location evidence="1 7">Cell inner membrane</location>
        <topology evidence="1 7">Multi-pass membrane protein</topology>
    </subcellularLocation>
</comment>
<reference evidence="9 10" key="1">
    <citation type="submission" date="2020-01" db="EMBL/GenBank/DDBJ databases">
        <title>Genomes of bacteria type strains.</title>
        <authorList>
            <person name="Chen J."/>
            <person name="Zhu S."/>
            <person name="Yang J."/>
        </authorList>
    </citation>
    <scope>NUCLEOTIDE SEQUENCE [LARGE SCALE GENOMIC DNA]</scope>
    <source>
        <strain evidence="9 10">DSM 16655</strain>
    </source>
</reference>
<feature type="transmembrane region" description="Helical" evidence="7">
    <location>
        <begin position="215"/>
        <end position="236"/>
    </location>
</feature>
<feature type="domain" description="TRAP C4-dicarboxylate transport system permease DctM subunit" evidence="8">
    <location>
        <begin position="8"/>
        <end position="430"/>
    </location>
</feature>
<keyword evidence="2" id="KW-1003">Cell membrane</keyword>
<comment type="similarity">
    <text evidence="7">Belongs to the TRAP transporter large permease family.</text>
</comment>
<dbReference type="Proteomes" id="UP001320715">
    <property type="component" value="Unassembled WGS sequence"/>
</dbReference>
<comment type="caution">
    <text evidence="9">The sequence shown here is derived from an EMBL/GenBank/DDBJ whole genome shotgun (WGS) entry which is preliminary data.</text>
</comment>
<dbReference type="EMBL" id="JAAAML010000001">
    <property type="protein sequence ID" value="MCO6406538.1"/>
    <property type="molecule type" value="Genomic_DNA"/>
</dbReference>
<evidence type="ECO:0000313" key="10">
    <source>
        <dbReference type="Proteomes" id="UP001320715"/>
    </source>
</evidence>
<sequence length="441" mass="46907">MTILLLVFAFFLLIAIGAPVAVALGGSVVVTSLLLDPIPLAIIGQKAFANLDHFSLMAVPFFFLASALMDTGGLVRRLIAFANAFVGHFTGGLGITTVLSCVFFAAISGSSPATVAGVGRIMYPALIRDGYTSRYALGALATAGSIGILIPPSIPLIIYGFVTETSVTRLFLAGVIPGVIYALGMVLMAALLARHSDAPRHSRMPWPERARVTRSALPALMLPVMIFIGIYGLPAFEFGPISSDGGAIFTPTEAAVMAMLLAIVIGMFVYRELSPRDLFRTIADTAPSVGMIFFITTNALLFAFFITKIGVPAAVTRMIVDLGLEQWQFLLLVNVLFLIVGFFLEGVPTILMFVPVLFPTAVAMGVNPVHFGIIVIVNIELGLVTPPVGLNLFVASGVSGRPVLEVFRGALPWMAVTICVLMLVTFIPQLSLFLPELVFGK</sequence>
<organism evidence="9 10">
    <name type="scientific">Hoeflea alexandrii</name>
    <dbReference type="NCBI Taxonomy" id="288436"/>
    <lineage>
        <taxon>Bacteria</taxon>
        <taxon>Pseudomonadati</taxon>
        <taxon>Pseudomonadota</taxon>
        <taxon>Alphaproteobacteria</taxon>
        <taxon>Hyphomicrobiales</taxon>
        <taxon>Rhizobiaceae</taxon>
        <taxon>Hoeflea</taxon>
    </lineage>
</organism>
<evidence type="ECO:0000256" key="2">
    <source>
        <dbReference type="ARBA" id="ARBA00022475"/>
    </source>
</evidence>
<comment type="function">
    <text evidence="7">Part of the tripartite ATP-independent periplasmic (TRAP) transport system.</text>
</comment>
<feature type="transmembrane region" description="Helical" evidence="7">
    <location>
        <begin position="291"/>
        <end position="311"/>
    </location>
</feature>
<dbReference type="InterPro" id="IPR010656">
    <property type="entry name" value="DctM"/>
</dbReference>
<keyword evidence="5 7" id="KW-1133">Transmembrane helix</keyword>
<protein>
    <recommendedName>
        <fullName evidence="7">TRAP transporter large permease protein</fullName>
    </recommendedName>
</protein>
<evidence type="ECO:0000256" key="7">
    <source>
        <dbReference type="RuleBase" id="RU369079"/>
    </source>
</evidence>
<feature type="transmembrane region" description="Helical" evidence="7">
    <location>
        <begin position="135"/>
        <end position="158"/>
    </location>
</feature>
<dbReference type="PANTHER" id="PTHR33362">
    <property type="entry name" value="SIALIC ACID TRAP TRANSPORTER PERMEASE PROTEIN SIAT-RELATED"/>
    <property type="match status" value="1"/>
</dbReference>
<keyword evidence="7" id="KW-0813">Transport</keyword>
<evidence type="ECO:0000259" key="8">
    <source>
        <dbReference type="Pfam" id="PF06808"/>
    </source>
</evidence>
<feature type="transmembrane region" description="Helical" evidence="7">
    <location>
        <begin position="170"/>
        <end position="194"/>
    </location>
</feature>
<feature type="transmembrane region" description="Helical" evidence="7">
    <location>
        <begin position="78"/>
        <end position="96"/>
    </location>
</feature>
<keyword evidence="3 7" id="KW-0997">Cell inner membrane</keyword>
<dbReference type="RefSeq" id="WP_252914133.1">
    <property type="nucleotide sequence ID" value="NZ_JAAAML010000001.1"/>
</dbReference>
<evidence type="ECO:0000313" key="9">
    <source>
        <dbReference type="EMBL" id="MCO6406538.1"/>
    </source>
</evidence>
<feature type="transmembrane region" description="Helical" evidence="7">
    <location>
        <begin position="248"/>
        <end position="270"/>
    </location>
</feature>
<proteinExistence type="inferred from homology"/>
<gene>
    <name evidence="9" type="ORF">GTW23_00010</name>
</gene>
<evidence type="ECO:0000256" key="6">
    <source>
        <dbReference type="ARBA" id="ARBA00023136"/>
    </source>
</evidence>
<evidence type="ECO:0000256" key="3">
    <source>
        <dbReference type="ARBA" id="ARBA00022519"/>
    </source>
</evidence>
<comment type="caution">
    <text evidence="7">Lacks conserved residue(s) required for the propagation of feature annotation.</text>
</comment>
<keyword evidence="6 7" id="KW-0472">Membrane</keyword>
<evidence type="ECO:0000256" key="1">
    <source>
        <dbReference type="ARBA" id="ARBA00004429"/>
    </source>
</evidence>
<dbReference type="PANTHER" id="PTHR33362:SF5">
    <property type="entry name" value="C4-DICARBOXYLATE TRAP TRANSPORTER LARGE PERMEASE PROTEIN DCTM"/>
    <property type="match status" value="1"/>
</dbReference>
<dbReference type="Pfam" id="PF06808">
    <property type="entry name" value="DctM"/>
    <property type="match status" value="1"/>
</dbReference>
<dbReference type="PIRSF" id="PIRSF006066">
    <property type="entry name" value="HI0050"/>
    <property type="match status" value="1"/>
</dbReference>
<name>A0ABT1CKR8_9HYPH</name>
<feature type="transmembrane region" description="Helical" evidence="7">
    <location>
        <begin position="410"/>
        <end position="434"/>
    </location>
</feature>